<accession>A0A2P2NM05</accession>
<reference evidence="1" key="1">
    <citation type="submission" date="2018-02" db="EMBL/GenBank/DDBJ databases">
        <title>Rhizophora mucronata_Transcriptome.</title>
        <authorList>
            <person name="Meera S.P."/>
            <person name="Sreeshan A."/>
            <person name="Augustine A."/>
        </authorList>
    </citation>
    <scope>NUCLEOTIDE SEQUENCE</scope>
    <source>
        <tissue evidence="1">Leaf</tissue>
    </source>
</reference>
<sequence length="95" mass="11043">MRLGSYTSLYLHKMQWGHSFPEDTVSFEIQLRRDDTSTNLLNSSTERFIWSNRGKGNSRSRCPMHYNCWKNMVQPADFQALITSSSNPYSLHIAP</sequence>
<evidence type="ECO:0000313" key="1">
    <source>
        <dbReference type="EMBL" id="MBX43538.1"/>
    </source>
</evidence>
<dbReference type="AlphaFoldDB" id="A0A2P2NM05"/>
<protein>
    <submittedName>
        <fullName evidence="1">Uncharacterized protein</fullName>
    </submittedName>
</protein>
<name>A0A2P2NM05_RHIMU</name>
<dbReference type="EMBL" id="GGEC01063054">
    <property type="protein sequence ID" value="MBX43538.1"/>
    <property type="molecule type" value="Transcribed_RNA"/>
</dbReference>
<organism evidence="1">
    <name type="scientific">Rhizophora mucronata</name>
    <name type="common">Asiatic mangrove</name>
    <dbReference type="NCBI Taxonomy" id="61149"/>
    <lineage>
        <taxon>Eukaryota</taxon>
        <taxon>Viridiplantae</taxon>
        <taxon>Streptophyta</taxon>
        <taxon>Embryophyta</taxon>
        <taxon>Tracheophyta</taxon>
        <taxon>Spermatophyta</taxon>
        <taxon>Magnoliopsida</taxon>
        <taxon>eudicotyledons</taxon>
        <taxon>Gunneridae</taxon>
        <taxon>Pentapetalae</taxon>
        <taxon>rosids</taxon>
        <taxon>fabids</taxon>
        <taxon>Malpighiales</taxon>
        <taxon>Rhizophoraceae</taxon>
        <taxon>Rhizophora</taxon>
    </lineage>
</organism>
<proteinExistence type="predicted"/>